<sequence>MRIIAGEYRGRRLDAPKGQGTRPTTDRVRESLMSALHSARGGFAGAVVLDAFAGSGALALETLSRGADRAVLCERDREAVGTIERNLRTLGLSSDRARLMRTDVVKRPPAAGGAPFDLVFLDPPYALGATAVFDLIGRLDRAGSLAADVIISYEHDGADNDAVDVRAAADGWALASRRAFGDTVIDLLERAAEPEASAAEGGAQERFPVIMERLCMG</sequence>
<dbReference type="CDD" id="cd02440">
    <property type="entry name" value="AdoMet_MTases"/>
    <property type="match status" value="1"/>
</dbReference>
<dbReference type="EMBL" id="WSRR01000031">
    <property type="protein sequence ID" value="MVX61775.1"/>
    <property type="molecule type" value="Genomic_DNA"/>
</dbReference>
<keyword evidence="2 3" id="KW-0808">Transferase</keyword>
<dbReference type="Gene3D" id="3.40.50.150">
    <property type="entry name" value="Vaccinia Virus protein VP39"/>
    <property type="match status" value="1"/>
</dbReference>
<dbReference type="PANTHER" id="PTHR43542">
    <property type="entry name" value="METHYLTRANSFERASE"/>
    <property type="match status" value="1"/>
</dbReference>
<dbReference type="PROSITE" id="PS00092">
    <property type="entry name" value="N6_MTASE"/>
    <property type="match status" value="1"/>
</dbReference>
<accession>A0A6N8JPP8</accession>
<dbReference type="EC" id="2.1.1.171" evidence="3"/>
<evidence type="ECO:0000313" key="4">
    <source>
        <dbReference type="Proteomes" id="UP000463388"/>
    </source>
</evidence>
<keyword evidence="1 3" id="KW-0489">Methyltransferase</keyword>
<dbReference type="PIRSF" id="PIRSF004553">
    <property type="entry name" value="CHP00095"/>
    <property type="match status" value="1"/>
</dbReference>
<name>A0A6N8JPP8_9ACTN</name>
<dbReference type="InterPro" id="IPR029063">
    <property type="entry name" value="SAM-dependent_MTases_sf"/>
</dbReference>
<evidence type="ECO:0000256" key="1">
    <source>
        <dbReference type="ARBA" id="ARBA00022603"/>
    </source>
</evidence>
<dbReference type="Pfam" id="PF03602">
    <property type="entry name" value="Cons_hypoth95"/>
    <property type="match status" value="1"/>
</dbReference>
<dbReference type="PANTHER" id="PTHR43542:SF1">
    <property type="entry name" value="METHYLTRANSFERASE"/>
    <property type="match status" value="1"/>
</dbReference>
<evidence type="ECO:0000256" key="2">
    <source>
        <dbReference type="ARBA" id="ARBA00022679"/>
    </source>
</evidence>
<dbReference type="SUPFAM" id="SSF53335">
    <property type="entry name" value="S-adenosyl-L-methionine-dependent methyltransferases"/>
    <property type="match status" value="1"/>
</dbReference>
<reference evidence="3 4" key="1">
    <citation type="submission" date="2019-12" db="EMBL/GenBank/DDBJ databases">
        <title>Microbes associate with the intestines of laboratory mice.</title>
        <authorList>
            <person name="Navarre W."/>
            <person name="Wong E."/>
        </authorList>
    </citation>
    <scope>NUCLEOTIDE SEQUENCE [LARGE SCALE GENOMIC DNA]</scope>
    <source>
        <strain evidence="3 4">NM66_B29</strain>
    </source>
</reference>
<dbReference type="InterPro" id="IPR004398">
    <property type="entry name" value="RNA_MeTrfase_RsmD"/>
</dbReference>
<dbReference type="RefSeq" id="WP_160347122.1">
    <property type="nucleotide sequence ID" value="NZ_WSRR01000031.1"/>
</dbReference>
<gene>
    <name evidence="3" type="primary">rsmD</name>
    <name evidence="3" type="ORF">GKZ27_09990</name>
</gene>
<proteinExistence type="predicted"/>
<dbReference type="GO" id="GO:0052913">
    <property type="term" value="F:16S rRNA (guanine(966)-N(2))-methyltransferase activity"/>
    <property type="evidence" value="ECO:0007669"/>
    <property type="project" value="UniProtKB-EC"/>
</dbReference>
<protein>
    <submittedName>
        <fullName evidence="3">16S rRNA (Guanine(966)-N(2))-methyltransferase RsmD</fullName>
        <ecNumber evidence="3">2.1.1.171</ecNumber>
    </submittedName>
</protein>
<dbReference type="OrthoDB" id="9803017at2"/>
<organism evidence="3 4">
    <name type="scientific">Adlercreutzia mucosicola</name>
    <dbReference type="NCBI Taxonomy" id="580026"/>
    <lineage>
        <taxon>Bacteria</taxon>
        <taxon>Bacillati</taxon>
        <taxon>Actinomycetota</taxon>
        <taxon>Coriobacteriia</taxon>
        <taxon>Eggerthellales</taxon>
        <taxon>Eggerthellaceae</taxon>
        <taxon>Adlercreutzia</taxon>
    </lineage>
</organism>
<dbReference type="AlphaFoldDB" id="A0A6N8JPP8"/>
<dbReference type="InterPro" id="IPR002052">
    <property type="entry name" value="DNA_methylase_N6_adenine_CS"/>
</dbReference>
<dbReference type="GO" id="GO:0003676">
    <property type="term" value="F:nucleic acid binding"/>
    <property type="evidence" value="ECO:0007669"/>
    <property type="project" value="InterPro"/>
</dbReference>
<comment type="caution">
    <text evidence="3">The sequence shown here is derived from an EMBL/GenBank/DDBJ whole genome shotgun (WGS) entry which is preliminary data.</text>
</comment>
<keyword evidence="4" id="KW-1185">Reference proteome</keyword>
<evidence type="ECO:0000313" key="3">
    <source>
        <dbReference type="EMBL" id="MVX61775.1"/>
    </source>
</evidence>
<dbReference type="NCBIfam" id="TIGR00095">
    <property type="entry name" value="16S rRNA (guanine(966)-N(2))-methyltransferase RsmD"/>
    <property type="match status" value="1"/>
</dbReference>
<dbReference type="Proteomes" id="UP000463388">
    <property type="component" value="Unassembled WGS sequence"/>
</dbReference>